<feature type="domain" description="AraC effector-binding" evidence="2">
    <location>
        <begin position="3"/>
        <end position="149"/>
    </location>
</feature>
<reference evidence="4" key="2">
    <citation type="submission" date="2023-07" db="EMBL/GenBank/DDBJ databases">
        <title>Genomic analysis of Rhodococcus opacus VOC-14 with glycol ethers degradation activity.</title>
        <authorList>
            <person name="Narkevich D.A."/>
            <person name="Hlushen A.M."/>
            <person name="Akhremchuk A.E."/>
            <person name="Sikolenko M.A."/>
            <person name="Valentovich L.N."/>
        </authorList>
    </citation>
    <scope>NUCLEOTIDE SEQUENCE</scope>
    <source>
        <strain evidence="4">VOC-14</strain>
    </source>
</reference>
<dbReference type="Gene3D" id="3.30.70.100">
    <property type="match status" value="1"/>
</dbReference>
<feature type="compositionally biased region" description="Basic and acidic residues" evidence="1">
    <location>
        <begin position="157"/>
        <end position="170"/>
    </location>
</feature>
<accession>A0AAX3YPS9</accession>
<evidence type="ECO:0000313" key="4">
    <source>
        <dbReference type="EMBL" id="WLF50830.1"/>
    </source>
</evidence>
<dbReference type="AlphaFoldDB" id="A0AAX3YPS9"/>
<dbReference type="EMBL" id="CP130953">
    <property type="protein sequence ID" value="WLF50830.1"/>
    <property type="molecule type" value="Genomic_DNA"/>
</dbReference>
<dbReference type="SUPFAM" id="SSF54909">
    <property type="entry name" value="Dimeric alpha+beta barrel"/>
    <property type="match status" value="1"/>
</dbReference>
<reference evidence="3" key="1">
    <citation type="submission" date="2022-12" db="EMBL/GenBank/DDBJ databases">
        <authorList>
            <person name="Krivoruchko A.V."/>
            <person name="Elkin A."/>
        </authorList>
    </citation>
    <scope>NUCLEOTIDE SEQUENCE</scope>
    <source>
        <strain evidence="3">IEGM 249</strain>
    </source>
</reference>
<dbReference type="SMART" id="SM00871">
    <property type="entry name" value="AraC_E_bind"/>
    <property type="match status" value="1"/>
</dbReference>
<dbReference type="Proteomes" id="UP001231166">
    <property type="component" value="Chromosome"/>
</dbReference>
<dbReference type="Proteomes" id="UP001066327">
    <property type="component" value="Unassembled WGS sequence"/>
</dbReference>
<gene>
    <name evidence="3" type="ORF">O4328_11400</name>
    <name evidence="4" type="ORF">Q5707_18430</name>
</gene>
<evidence type="ECO:0000313" key="3">
    <source>
        <dbReference type="EMBL" id="MCZ4584281.1"/>
    </source>
</evidence>
<evidence type="ECO:0000313" key="5">
    <source>
        <dbReference type="Proteomes" id="UP001066327"/>
    </source>
</evidence>
<sequence length="375" mass="41657">MGYQVELVEIEAHPAAVVRDRLRLDHIEDFLGPAFGEVVTVAERQGRYVTGVPFARYRQAEDGQWDVEAGFPLSGGIAARGRVEPTSQPAGRAATTLHIGDYKGVGAAYAAATHWITAHGYVPSGDPWESYLDGPGVAAPRTEVFMPCIRRPAVNRDQGRGGEAVAREDETTTVSNPGAEHSIRDAEPRPVPLRVAAPRLFRCAARTANLLALRRLHQPKRHRGRRMTFADGTTGVVYRETVMCGESPPDPAVLVVSFRLRGVHGWGHPLFRAESLLNTALFAGFPGFVSKLWLTADEEDRYRGFYQWDGARSAEEYVRVLWWPLALVSHRSSIRYCILPGRLRDDVLERAESGEGTAQPDTAWWRLVRTETKPR</sequence>
<evidence type="ECO:0000256" key="1">
    <source>
        <dbReference type="SAM" id="MobiDB-lite"/>
    </source>
</evidence>
<dbReference type="InterPro" id="IPR029442">
    <property type="entry name" value="GyrI-like"/>
</dbReference>
<keyword evidence="5" id="KW-1185">Reference proteome</keyword>
<dbReference type="Gene3D" id="3.20.80.10">
    <property type="entry name" value="Regulatory factor, effector binding domain"/>
    <property type="match status" value="1"/>
</dbReference>
<dbReference type="Pfam" id="PF06445">
    <property type="entry name" value="GyrI-like"/>
    <property type="match status" value="1"/>
</dbReference>
<evidence type="ECO:0000313" key="6">
    <source>
        <dbReference type="Proteomes" id="UP001231166"/>
    </source>
</evidence>
<dbReference type="RefSeq" id="WP_269591198.1">
    <property type="nucleotide sequence ID" value="NZ_CP130953.1"/>
</dbReference>
<proteinExistence type="predicted"/>
<evidence type="ECO:0000259" key="2">
    <source>
        <dbReference type="SMART" id="SM00871"/>
    </source>
</evidence>
<feature type="region of interest" description="Disordered" evidence="1">
    <location>
        <begin position="156"/>
        <end position="186"/>
    </location>
</feature>
<organism evidence="4 6">
    <name type="scientific">Rhodococcus opacus</name>
    <name type="common">Nocardia opaca</name>
    <dbReference type="NCBI Taxonomy" id="37919"/>
    <lineage>
        <taxon>Bacteria</taxon>
        <taxon>Bacillati</taxon>
        <taxon>Actinomycetota</taxon>
        <taxon>Actinomycetes</taxon>
        <taxon>Mycobacteriales</taxon>
        <taxon>Nocardiaceae</taxon>
        <taxon>Rhodococcus</taxon>
    </lineage>
</organism>
<dbReference type="SUPFAM" id="SSF55136">
    <property type="entry name" value="Probable bacterial effector-binding domain"/>
    <property type="match status" value="1"/>
</dbReference>
<name>A0AAX3YPS9_RHOOP</name>
<dbReference type="InterPro" id="IPR010499">
    <property type="entry name" value="AraC_E-bd"/>
</dbReference>
<protein>
    <submittedName>
        <fullName evidence="4">GyrI-like domain-containing protein</fullName>
    </submittedName>
</protein>
<dbReference type="InterPro" id="IPR011008">
    <property type="entry name" value="Dimeric_a/b-barrel"/>
</dbReference>
<dbReference type="InterPro" id="IPR011256">
    <property type="entry name" value="Reg_factor_effector_dom_sf"/>
</dbReference>
<dbReference type="EMBL" id="JAPWIS010000005">
    <property type="protein sequence ID" value="MCZ4584281.1"/>
    <property type="molecule type" value="Genomic_DNA"/>
</dbReference>